<dbReference type="GO" id="GO:0005634">
    <property type="term" value="C:nucleus"/>
    <property type="evidence" value="ECO:0007669"/>
    <property type="project" value="TreeGrafter"/>
</dbReference>
<dbReference type="EMBL" id="GL945441">
    <property type="protein sequence ID" value="EGO20362.1"/>
    <property type="molecule type" value="Genomic_DNA"/>
</dbReference>
<keyword evidence="3" id="KW-0645">Protease</keyword>
<dbReference type="GO" id="GO:0004843">
    <property type="term" value="F:cysteine-type deubiquitinase activity"/>
    <property type="evidence" value="ECO:0007669"/>
    <property type="project" value="UniProtKB-EC"/>
</dbReference>
<keyword evidence="5" id="KW-0378">Hydrolase</keyword>
<evidence type="ECO:0000256" key="3">
    <source>
        <dbReference type="ARBA" id="ARBA00022670"/>
    </source>
</evidence>
<dbReference type="PROSITE" id="PS50802">
    <property type="entry name" value="OTU"/>
    <property type="match status" value="1"/>
</dbReference>
<evidence type="ECO:0000256" key="6">
    <source>
        <dbReference type="ARBA" id="ARBA00022807"/>
    </source>
</evidence>
<dbReference type="InterPro" id="IPR038765">
    <property type="entry name" value="Papain-like_cys_pep_sf"/>
</dbReference>
<dbReference type="InterPro" id="IPR042468">
    <property type="entry name" value="Peptidase_C65_otubain_sub1"/>
</dbReference>
<dbReference type="RefSeq" id="XP_007323107.1">
    <property type="nucleotide sequence ID" value="XM_007323045.1"/>
</dbReference>
<dbReference type="InterPro" id="IPR003323">
    <property type="entry name" value="OTU_dom"/>
</dbReference>
<dbReference type="KEGG" id="sla:SERLADRAFT_477873"/>
<dbReference type="EC" id="3.4.19.12" evidence="2"/>
<evidence type="ECO:0000256" key="2">
    <source>
        <dbReference type="ARBA" id="ARBA00012759"/>
    </source>
</evidence>
<dbReference type="PANTHER" id="PTHR12931">
    <property type="entry name" value="UBIQUITIN THIOLESTERASE PROTEIN OTUB"/>
    <property type="match status" value="1"/>
</dbReference>
<dbReference type="CDD" id="cd22749">
    <property type="entry name" value="Otubain_C65"/>
    <property type="match status" value="1"/>
</dbReference>
<sequence length="326" mass="36796">MTQTSRPPSPPRLKTTGLPDDQPEDDHDVFMSEQPATFLSGHPILPEDMDIRDLMPSQLYEMNQNLLNESVPQKPLIDELASMSVLREEYEHGSASFLRQIDYLTKDGYDCVRRTRGDGDCFYRSVAYAFVERLLYSPDPTMAVGSALSQIESTLPMLTGARFDPFVYEDFMECFTTLIQSIVVPDREGLTLTPQSLLDAFQQPESSNSIVVYLRLLTSAQIRADPDAYAGFLHDPDNYMELQLETFCQHYVEAVGKEADHVQIAALSRALKINVKIAYLDGRDPQEVGKVDFHEFIFADDTTSSSLVLLYRPGHYDVLGRSSSRI</sequence>
<dbReference type="InterPro" id="IPR019400">
    <property type="entry name" value="Peptidase_C65_otubain"/>
</dbReference>
<dbReference type="GO" id="GO:0006508">
    <property type="term" value="P:proteolysis"/>
    <property type="evidence" value="ECO:0007669"/>
    <property type="project" value="UniProtKB-KW"/>
</dbReference>
<dbReference type="GO" id="GO:0043130">
    <property type="term" value="F:ubiquitin binding"/>
    <property type="evidence" value="ECO:0007669"/>
    <property type="project" value="TreeGrafter"/>
</dbReference>
<dbReference type="SUPFAM" id="SSF54001">
    <property type="entry name" value="Cysteine proteinases"/>
    <property type="match status" value="1"/>
</dbReference>
<evidence type="ECO:0000256" key="7">
    <source>
        <dbReference type="SAM" id="MobiDB-lite"/>
    </source>
</evidence>
<protein>
    <recommendedName>
        <fullName evidence="2">ubiquitinyl hydrolase 1</fullName>
        <ecNumber evidence="2">3.4.19.12</ecNumber>
    </recommendedName>
</protein>
<evidence type="ECO:0000313" key="9">
    <source>
        <dbReference type="EMBL" id="EGO20362.1"/>
    </source>
</evidence>
<dbReference type="Proteomes" id="UP000008064">
    <property type="component" value="Unassembled WGS sequence"/>
</dbReference>
<dbReference type="HOGENOM" id="CLU_014832_3_3_1"/>
<dbReference type="InterPro" id="IPR042467">
    <property type="entry name" value="Peptidase_C65_otubain_sub2"/>
</dbReference>
<gene>
    <name evidence="9" type="ORF">SERLADRAFT_477873</name>
</gene>
<comment type="catalytic activity">
    <reaction evidence="1">
        <text>Thiol-dependent hydrolysis of ester, thioester, amide, peptide and isopeptide bonds formed by the C-terminal Gly of ubiquitin (a 76-residue protein attached to proteins as an intracellular targeting signal).</text>
        <dbReference type="EC" id="3.4.19.12"/>
    </reaction>
</comment>
<feature type="domain" description="OTU" evidence="8">
    <location>
        <begin position="110"/>
        <end position="322"/>
    </location>
</feature>
<dbReference type="OrthoDB" id="18915at2759"/>
<evidence type="ECO:0000256" key="5">
    <source>
        <dbReference type="ARBA" id="ARBA00022801"/>
    </source>
</evidence>
<dbReference type="AlphaFoldDB" id="F8P9N3"/>
<name>F8P9N3_SERL9</name>
<reference evidence="9" key="1">
    <citation type="submission" date="2011-04" db="EMBL/GenBank/DDBJ databases">
        <title>Evolution of plant cell wall degrading machinery underlies the functional diversity of forest fungi.</title>
        <authorList>
            <consortium name="US DOE Joint Genome Institute (JGI-PGF)"/>
            <person name="Eastwood D.C."/>
            <person name="Floudas D."/>
            <person name="Binder M."/>
            <person name="Majcherczyk A."/>
            <person name="Schneider P."/>
            <person name="Aerts A."/>
            <person name="Asiegbu F.O."/>
            <person name="Baker S.E."/>
            <person name="Barry K."/>
            <person name="Bendiksby M."/>
            <person name="Blumentritt M."/>
            <person name="Coutinho P.M."/>
            <person name="Cullen D."/>
            <person name="Cullen D."/>
            <person name="Gathman A."/>
            <person name="Goodell B."/>
            <person name="Henrissat B."/>
            <person name="Ihrmark K."/>
            <person name="Kauserud H."/>
            <person name="Kohler A."/>
            <person name="LaButti K."/>
            <person name="Lapidus A."/>
            <person name="Lavin J.L."/>
            <person name="Lee Y.-H."/>
            <person name="Lindquist E."/>
            <person name="Lilly W."/>
            <person name="Lucas S."/>
            <person name="Morin E."/>
            <person name="Murat C."/>
            <person name="Oguiza J.A."/>
            <person name="Park J."/>
            <person name="Pisabarro A.G."/>
            <person name="Riley R."/>
            <person name="Rosling A."/>
            <person name="Salamov A."/>
            <person name="Schmidt O."/>
            <person name="Schmutz J."/>
            <person name="Skrede I."/>
            <person name="Stenlid J."/>
            <person name="Wiebenga A."/>
            <person name="Xie X."/>
            <person name="Kues U."/>
            <person name="Hibbett D.S."/>
            <person name="Hoffmeister D."/>
            <person name="Hogberg N."/>
            <person name="Martin F."/>
            <person name="Grigoriev I.V."/>
            <person name="Watkinson S.C."/>
        </authorList>
    </citation>
    <scope>NUCLEOTIDE SEQUENCE</scope>
    <source>
        <strain evidence="9">S7.9</strain>
    </source>
</reference>
<accession>F8P9N3</accession>
<dbReference type="Gene3D" id="1.20.1300.20">
    <property type="entry name" value="Peptidase C65 Otubain, subdomain 2"/>
    <property type="match status" value="1"/>
</dbReference>
<organism>
    <name type="scientific">Serpula lacrymans var. lacrymans (strain S7.9)</name>
    <name type="common">Dry rot fungus</name>
    <dbReference type="NCBI Taxonomy" id="578457"/>
    <lineage>
        <taxon>Eukaryota</taxon>
        <taxon>Fungi</taxon>
        <taxon>Dikarya</taxon>
        <taxon>Basidiomycota</taxon>
        <taxon>Agaricomycotina</taxon>
        <taxon>Agaricomycetes</taxon>
        <taxon>Agaricomycetidae</taxon>
        <taxon>Boletales</taxon>
        <taxon>Coniophorineae</taxon>
        <taxon>Serpulaceae</taxon>
        <taxon>Serpula</taxon>
    </lineage>
</organism>
<feature type="region of interest" description="Disordered" evidence="7">
    <location>
        <begin position="1"/>
        <end position="26"/>
    </location>
</feature>
<evidence type="ECO:0000259" key="8">
    <source>
        <dbReference type="PROSITE" id="PS50802"/>
    </source>
</evidence>
<keyword evidence="4" id="KW-0833">Ubl conjugation pathway</keyword>
<dbReference type="Pfam" id="PF10275">
    <property type="entry name" value="Peptidase_C65"/>
    <property type="match status" value="1"/>
</dbReference>
<evidence type="ECO:0000256" key="4">
    <source>
        <dbReference type="ARBA" id="ARBA00022786"/>
    </source>
</evidence>
<evidence type="ECO:0000256" key="1">
    <source>
        <dbReference type="ARBA" id="ARBA00000707"/>
    </source>
</evidence>
<dbReference type="GO" id="GO:0071108">
    <property type="term" value="P:protein K48-linked deubiquitination"/>
    <property type="evidence" value="ECO:0007669"/>
    <property type="project" value="TreeGrafter"/>
</dbReference>
<dbReference type="PANTHER" id="PTHR12931:SF15">
    <property type="entry name" value="UBIQUITIN THIOESTERASE OTUBAIN-LIKE"/>
    <property type="match status" value="1"/>
</dbReference>
<dbReference type="Gene3D" id="3.30.200.60">
    <property type="entry name" value="Peptidase C65 Otubain, subdomain 1"/>
    <property type="match status" value="1"/>
</dbReference>
<keyword evidence="6" id="KW-0788">Thiol protease</keyword>
<proteinExistence type="predicted"/>
<dbReference type="GeneID" id="18821082"/>